<feature type="transmembrane region" description="Helical" evidence="2">
    <location>
        <begin position="147"/>
        <end position="168"/>
    </location>
</feature>
<sequence>MNRLLVALLAALDAAIAVAVGLVVVAAPLTLLWVFGFPGAEDWAALWPTSVRLWQFGHFVPIEVTLTEEYLTATGIPDEAASFVLSLAPTALAAFTAIFAARSGGRAARAGAWPFGVVAGTIVVAAVATAIALTARIDLAAVDVLPAVLFPVLVYALPAFGGALVGAWRHGDDSVMDAARAALRRHPQWTQVPPAAARGLAAAVVGLIGFGALALAVAVFARGGAIVGLYQAAHVDLIGVIVLSLGQLAYLPTLVVWGASYVAGPGFALGAGTTVSPAGTSLGVVPGIPIFGAIPEQSSSWMLLLALGVIGVGALAGWTARTRLAVAPASHDPIAERLVVLAVIVIGSGAAAAGLAALASGSLGPGRLATTGPAPGPFALVVAVEMAIGAGILLLAPRLEPAPESASGAVWTQPSERWPAGQQWRDHADHLDTEPVAPAGVPDPAESHDPAEPMSPAGYGDTTQPIAPYDSGRPTAPMTPRDAAAPVGPLGPGDPTEPIDPLGSGYSTEPGSSDAATRTGKLEPAPFDATETIPLDEHLPPRGDAEDHPRPPVD</sequence>
<feature type="transmembrane region" description="Helical" evidence="2">
    <location>
        <begin position="338"/>
        <end position="358"/>
    </location>
</feature>
<dbReference type="Pfam" id="PF19877">
    <property type="entry name" value="DUF6350"/>
    <property type="match status" value="1"/>
</dbReference>
<dbReference type="RefSeq" id="WP_183499518.1">
    <property type="nucleotide sequence ID" value="NZ_BAABCO010000005.1"/>
</dbReference>
<organism evidence="3 4">
    <name type="scientific">Microbacterium invictum</name>
    <dbReference type="NCBI Taxonomy" id="515415"/>
    <lineage>
        <taxon>Bacteria</taxon>
        <taxon>Bacillati</taxon>
        <taxon>Actinomycetota</taxon>
        <taxon>Actinomycetes</taxon>
        <taxon>Micrococcales</taxon>
        <taxon>Microbacteriaceae</taxon>
        <taxon>Microbacterium</taxon>
    </lineage>
</organism>
<evidence type="ECO:0000313" key="4">
    <source>
        <dbReference type="Proteomes" id="UP000549113"/>
    </source>
</evidence>
<keyword evidence="4" id="KW-1185">Reference proteome</keyword>
<feature type="region of interest" description="Disordered" evidence="1">
    <location>
        <begin position="405"/>
        <end position="424"/>
    </location>
</feature>
<dbReference type="EMBL" id="JACIFH010000001">
    <property type="protein sequence ID" value="MBB4139913.1"/>
    <property type="molecule type" value="Genomic_DNA"/>
</dbReference>
<feature type="transmembrane region" description="Helical" evidence="2">
    <location>
        <begin position="378"/>
        <end position="396"/>
    </location>
</feature>
<feature type="transmembrane region" description="Helical" evidence="2">
    <location>
        <begin position="200"/>
        <end position="221"/>
    </location>
</feature>
<accession>A0AA40SPD2</accession>
<feature type="compositionally biased region" description="Basic and acidic residues" evidence="1">
    <location>
        <begin position="535"/>
        <end position="554"/>
    </location>
</feature>
<keyword evidence="2" id="KW-0472">Membrane</keyword>
<gene>
    <name evidence="3" type="ORF">BKA10_001707</name>
</gene>
<dbReference type="AlphaFoldDB" id="A0AA40SPD2"/>
<feature type="transmembrane region" description="Helical" evidence="2">
    <location>
        <begin position="241"/>
        <end position="263"/>
    </location>
</feature>
<feature type="transmembrane region" description="Helical" evidence="2">
    <location>
        <begin position="80"/>
        <end position="101"/>
    </location>
</feature>
<feature type="region of interest" description="Disordered" evidence="1">
    <location>
        <begin position="432"/>
        <end position="554"/>
    </location>
</feature>
<proteinExistence type="predicted"/>
<keyword evidence="2" id="KW-1133">Transmembrane helix</keyword>
<comment type="caution">
    <text evidence="3">The sequence shown here is derived from an EMBL/GenBank/DDBJ whole genome shotgun (WGS) entry which is preliminary data.</text>
</comment>
<evidence type="ECO:0000256" key="2">
    <source>
        <dbReference type="SAM" id="Phobius"/>
    </source>
</evidence>
<feature type="transmembrane region" description="Helical" evidence="2">
    <location>
        <begin position="113"/>
        <end position="135"/>
    </location>
</feature>
<dbReference type="Proteomes" id="UP000549113">
    <property type="component" value="Unassembled WGS sequence"/>
</dbReference>
<protein>
    <submittedName>
        <fullName evidence="3">Uncharacterized protein</fullName>
    </submittedName>
</protein>
<feature type="transmembrane region" description="Helical" evidence="2">
    <location>
        <begin position="300"/>
        <end position="318"/>
    </location>
</feature>
<evidence type="ECO:0000313" key="3">
    <source>
        <dbReference type="EMBL" id="MBB4139913.1"/>
    </source>
</evidence>
<feature type="compositionally biased region" description="Polar residues" evidence="1">
    <location>
        <begin position="505"/>
        <end position="516"/>
    </location>
</feature>
<reference evidence="3 4" key="1">
    <citation type="submission" date="2020-08" db="EMBL/GenBank/DDBJ databases">
        <title>Sequencing the genomes of 1000 actinobacteria strains.</title>
        <authorList>
            <person name="Klenk H.-P."/>
        </authorList>
    </citation>
    <scope>NUCLEOTIDE SEQUENCE [LARGE SCALE GENOMIC DNA]</scope>
    <source>
        <strain evidence="3 4">DSM 19600</strain>
    </source>
</reference>
<keyword evidence="2" id="KW-0812">Transmembrane</keyword>
<feature type="transmembrane region" description="Helical" evidence="2">
    <location>
        <begin position="275"/>
        <end position="294"/>
    </location>
</feature>
<name>A0AA40SPD2_9MICO</name>
<dbReference type="InterPro" id="IPR045931">
    <property type="entry name" value="DUF6350"/>
</dbReference>
<evidence type="ECO:0000256" key="1">
    <source>
        <dbReference type="SAM" id="MobiDB-lite"/>
    </source>
</evidence>